<dbReference type="Proteomes" id="UP000217895">
    <property type="component" value="Chromosome"/>
</dbReference>
<dbReference type="AlphaFoldDB" id="A0A1Z4JMN2"/>
<gene>
    <name evidence="1" type="ORF">NIES2135_48820</name>
</gene>
<evidence type="ECO:0000313" key="1">
    <source>
        <dbReference type="EMBL" id="BAY58009.1"/>
    </source>
</evidence>
<name>A0A1Z4JMN2_LEPBY</name>
<sequence>MVNPLDPYEQILFANYTEAEALEIEALLADWDQATYETLAHSIVDHAERHGYSGNYLRYLRKAKNFNKKSAKQKTLADGAIRWNKGFEFLIERSGKSSHMERINEL</sequence>
<organism evidence="1 2">
    <name type="scientific">Leptolyngbya boryana NIES-2135</name>
    <dbReference type="NCBI Taxonomy" id="1973484"/>
    <lineage>
        <taxon>Bacteria</taxon>
        <taxon>Bacillati</taxon>
        <taxon>Cyanobacteriota</taxon>
        <taxon>Cyanophyceae</taxon>
        <taxon>Leptolyngbyales</taxon>
        <taxon>Leptolyngbyaceae</taxon>
        <taxon>Leptolyngbya group</taxon>
        <taxon>Leptolyngbya</taxon>
    </lineage>
</organism>
<accession>A0A1Z4JMN2</accession>
<dbReference type="EMBL" id="AP018203">
    <property type="protein sequence ID" value="BAY58009.1"/>
    <property type="molecule type" value="Genomic_DNA"/>
</dbReference>
<proteinExistence type="predicted"/>
<reference evidence="1 2" key="1">
    <citation type="submission" date="2017-06" db="EMBL/GenBank/DDBJ databases">
        <title>Genome sequencing of cyanobaciteial culture collection at National Institute for Environmental Studies (NIES).</title>
        <authorList>
            <person name="Hirose Y."/>
            <person name="Shimura Y."/>
            <person name="Fujisawa T."/>
            <person name="Nakamura Y."/>
            <person name="Kawachi M."/>
        </authorList>
    </citation>
    <scope>NUCLEOTIDE SEQUENCE [LARGE SCALE GENOMIC DNA]</scope>
    <source>
        <strain evidence="1 2">NIES-2135</strain>
    </source>
</reference>
<evidence type="ECO:0000313" key="2">
    <source>
        <dbReference type="Proteomes" id="UP000217895"/>
    </source>
</evidence>
<keyword evidence="2" id="KW-1185">Reference proteome</keyword>
<protein>
    <submittedName>
        <fullName evidence="1">Uncharacterized protein</fullName>
    </submittedName>
</protein>